<keyword evidence="10" id="KW-1185">Reference proteome</keyword>
<evidence type="ECO:0000256" key="3">
    <source>
        <dbReference type="ARBA" id="ARBA00022475"/>
    </source>
</evidence>
<feature type="transmembrane region" description="Helical" evidence="7">
    <location>
        <begin position="141"/>
        <end position="162"/>
    </location>
</feature>
<evidence type="ECO:0000256" key="1">
    <source>
        <dbReference type="ARBA" id="ARBA00004651"/>
    </source>
</evidence>
<dbReference type="InterPro" id="IPR000515">
    <property type="entry name" value="MetI-like"/>
</dbReference>
<comment type="similarity">
    <text evidence="7">Belongs to the binding-protein-dependent transport system permease family.</text>
</comment>
<organism evidence="9 10">
    <name type="scientific">Anthropogastromicrobium aceti</name>
    <dbReference type="NCBI Taxonomy" id="2981768"/>
    <lineage>
        <taxon>Bacteria</taxon>
        <taxon>Bacillati</taxon>
        <taxon>Bacillota</taxon>
        <taxon>Clostridia</taxon>
        <taxon>Lachnospirales</taxon>
        <taxon>Lachnospiraceae</taxon>
        <taxon>Anthropogastromicrobium</taxon>
    </lineage>
</organism>
<feature type="transmembrane region" description="Helical" evidence="7">
    <location>
        <begin position="69"/>
        <end position="98"/>
    </location>
</feature>
<evidence type="ECO:0000256" key="5">
    <source>
        <dbReference type="ARBA" id="ARBA00022989"/>
    </source>
</evidence>
<reference evidence="9 10" key="1">
    <citation type="submission" date="2021-10" db="EMBL/GenBank/DDBJ databases">
        <title>Anaerobic single-cell dispensing facilitates the cultivation of human gut bacteria.</title>
        <authorList>
            <person name="Afrizal A."/>
        </authorList>
    </citation>
    <scope>NUCLEOTIDE SEQUENCE [LARGE SCALE GENOMIC DNA]</scope>
    <source>
        <strain evidence="9 10">CLA-AA-H224</strain>
    </source>
</reference>
<dbReference type="GO" id="GO:0055085">
    <property type="term" value="P:transmembrane transport"/>
    <property type="evidence" value="ECO:0007669"/>
    <property type="project" value="InterPro"/>
</dbReference>
<evidence type="ECO:0000256" key="6">
    <source>
        <dbReference type="ARBA" id="ARBA00023136"/>
    </source>
</evidence>
<dbReference type="AlphaFoldDB" id="A0AAE3E3H4"/>
<gene>
    <name evidence="9" type="ORF">LKD48_03520</name>
</gene>
<feature type="transmembrane region" description="Helical" evidence="7">
    <location>
        <begin position="110"/>
        <end position="129"/>
    </location>
</feature>
<dbReference type="Pfam" id="PF00528">
    <property type="entry name" value="BPD_transp_1"/>
    <property type="match status" value="1"/>
</dbReference>
<evidence type="ECO:0000313" key="10">
    <source>
        <dbReference type="Proteomes" id="UP001198200"/>
    </source>
</evidence>
<dbReference type="PANTHER" id="PTHR43744">
    <property type="entry name" value="ABC TRANSPORTER PERMEASE PROTEIN MG189-RELATED-RELATED"/>
    <property type="match status" value="1"/>
</dbReference>
<keyword evidence="4 7" id="KW-0812">Transmembrane</keyword>
<keyword evidence="6 7" id="KW-0472">Membrane</keyword>
<keyword evidence="2 7" id="KW-0813">Transport</keyword>
<dbReference type="Gene3D" id="1.10.3720.10">
    <property type="entry name" value="MetI-like"/>
    <property type="match status" value="1"/>
</dbReference>
<evidence type="ECO:0000256" key="2">
    <source>
        <dbReference type="ARBA" id="ARBA00022448"/>
    </source>
</evidence>
<feature type="domain" description="ABC transmembrane type-1" evidence="8">
    <location>
        <begin position="73"/>
        <end position="280"/>
    </location>
</feature>
<dbReference type="EMBL" id="JAJEQN010000006">
    <property type="protein sequence ID" value="MCC2220716.1"/>
    <property type="molecule type" value="Genomic_DNA"/>
</dbReference>
<dbReference type="SUPFAM" id="SSF161098">
    <property type="entry name" value="MetI-like"/>
    <property type="match status" value="1"/>
</dbReference>
<dbReference type="InterPro" id="IPR035906">
    <property type="entry name" value="MetI-like_sf"/>
</dbReference>
<protein>
    <submittedName>
        <fullName evidence="9">Carbohydrate ABC transporter permease</fullName>
    </submittedName>
</protein>
<dbReference type="GO" id="GO:0005886">
    <property type="term" value="C:plasma membrane"/>
    <property type="evidence" value="ECO:0007669"/>
    <property type="project" value="UniProtKB-SubCell"/>
</dbReference>
<feature type="transmembrane region" description="Helical" evidence="7">
    <location>
        <begin position="183"/>
        <end position="205"/>
    </location>
</feature>
<evidence type="ECO:0000256" key="7">
    <source>
        <dbReference type="RuleBase" id="RU363032"/>
    </source>
</evidence>
<keyword evidence="5 7" id="KW-1133">Transmembrane helix</keyword>
<evidence type="ECO:0000313" key="9">
    <source>
        <dbReference type="EMBL" id="MCC2220716.1"/>
    </source>
</evidence>
<accession>A0AAE3E3H4</accession>
<dbReference type="Proteomes" id="UP001198200">
    <property type="component" value="Unassembled WGS sequence"/>
</dbReference>
<dbReference type="PANTHER" id="PTHR43744:SF9">
    <property type="entry name" value="POLYGALACTURONAN_RHAMNOGALACTURONAN TRANSPORT SYSTEM PERMEASE PROTEIN YTCP"/>
    <property type="match status" value="1"/>
</dbReference>
<dbReference type="PROSITE" id="PS50928">
    <property type="entry name" value="ABC_TM1"/>
    <property type="match status" value="1"/>
</dbReference>
<evidence type="ECO:0000256" key="4">
    <source>
        <dbReference type="ARBA" id="ARBA00022692"/>
    </source>
</evidence>
<name>A0AAE3E3H4_9FIRM</name>
<sequence>MKPTKGQRIFAVFNYILLTLLALLCLLPMLNIVALSFSSRNMVNAGAVTFLPKEFTISSYLYMLQKSGLIPALLVTVKRLVLGVVLNLIMTISVAYPLSKSEKLFKSRKFYVAFFLITMIFNGGIIPTYLVIKQFHMLDTIWALILPNSVTMFYVLLMLNFFRGIPDEIEEAAVVDGAGWLTILLKIYLPLSLPSLATVTLFIIVGHWNEWFDGMIYNNHTDNYPLMTFLQYHVLNFKTSDLRPEQIAANPALADLEGRSIKSAGIVLCTLPVLVFYPFLQKYFVTGITVGSVKG</sequence>
<dbReference type="CDD" id="cd06261">
    <property type="entry name" value="TM_PBP2"/>
    <property type="match status" value="1"/>
</dbReference>
<feature type="transmembrane region" description="Helical" evidence="7">
    <location>
        <begin position="261"/>
        <end position="280"/>
    </location>
</feature>
<proteinExistence type="inferred from homology"/>
<comment type="subcellular location">
    <subcellularLocation>
        <location evidence="1 7">Cell membrane</location>
        <topology evidence="1 7">Multi-pass membrane protein</topology>
    </subcellularLocation>
</comment>
<dbReference type="RefSeq" id="WP_066557198.1">
    <property type="nucleotide sequence ID" value="NZ_JAJEQN010000006.1"/>
</dbReference>
<keyword evidence="3" id="KW-1003">Cell membrane</keyword>
<evidence type="ECO:0000259" key="8">
    <source>
        <dbReference type="PROSITE" id="PS50928"/>
    </source>
</evidence>
<comment type="caution">
    <text evidence="9">The sequence shown here is derived from an EMBL/GenBank/DDBJ whole genome shotgun (WGS) entry which is preliminary data.</text>
</comment>